<feature type="compositionally biased region" description="Low complexity" evidence="9">
    <location>
        <begin position="2164"/>
        <end position="2173"/>
    </location>
</feature>
<keyword evidence="5" id="KW-0255">Endonuclease</keyword>
<dbReference type="Pfam" id="PF07727">
    <property type="entry name" value="RVT_2"/>
    <property type="match status" value="1"/>
</dbReference>
<gene>
    <name evidence="11" type="ORF">Tci_046715</name>
</gene>
<evidence type="ECO:0000259" key="10">
    <source>
        <dbReference type="PROSITE" id="PS50994"/>
    </source>
</evidence>
<keyword evidence="2" id="KW-0808">Transferase</keyword>
<evidence type="ECO:0000256" key="1">
    <source>
        <dbReference type="ARBA" id="ARBA00012493"/>
    </source>
</evidence>
<feature type="compositionally biased region" description="Low complexity" evidence="9">
    <location>
        <begin position="1353"/>
        <end position="1363"/>
    </location>
</feature>
<sequence length="2418" mass="275975">MEELLQAPTEGYGEAVVILEIIADLFEIKTNLLQLVQANPYHGFERENPHTHINKFKRITSTLKFRDVPNDQSTKCCYKLADQISTLVDIFAKKVVTSAPVKAVEESCVTCGGAHAYYNFPNTDSNQPSVCVATGTYNQVAPQNRASNYMAPPGFAPNQASTLDTFLSNTIPNPKGEMKEITTRSGVAYEGPSIPTPKKVVEREIEETTDALLLMPKFASTIKSLLTNKDKLFELAKIPLNENYSVMLLKKLPEKLGDPGKFLIPCDFLGIDVCHTLADLGASINIMPLSIWKKLSLLEHTPTRMTLELADRSITHPKGFFEDVLVKVGKFHFPTDFVVVDFEVDPRVPFILGRSFLRTDQEYAQEILGFSNNSLGGNPTSTIKPILSYSSLFLTPFKGSDFILEEIDAYLKDESISLEIDHADFKEKSLIEEPPELELKDLPSHLEYAYLEGVDKLPVIIAKDLKVDEKEALLKVLKSHKRENTWKIIDIKGIDPRPWVSPIHCVPKKGGINVVENENIELIPTRLVTEWRVCIDYRKLNDATRKDHFPLPFMDQIPGKYHFHLSLWNICLSQNALWPLQCSWDISKEKYHFMVKEGIVLGYKISKNGLEVNRSKVDVIAKLPYPTIVKGIRIFLGHAIFYRRFIQDFSKIARLMTHLLEKETPFVFSKDCIDAFETLKKMLTEALILVVPDWNLPFELMCDASDVVIGAYLGQRKMKHFQPIHYASKTMTEAKIHYTTTEKEMLAIVYAFEKLQPYLILSKSIVYTDHSALKYIFSKQDAKPRLIPWVILLQEFDIIICDNKGTKNLTADHLSRLENPHKDVFKNKDINENFPLETLVDYLSKWVEAKALPINDARVAVKFLKYLFAQFGTPRAIISDRMSHFCTDKFGKVMSKNGVTHRLATAYHPQTSGQVEVLNQGLKRILERTVEENRAARSEKLDDALWAFITAYKTPIGCTPYKLVYGKSCHLPIKLEHKAYWALKHVNFDLKTADDHRKLQLNELRDQAYENSLIYKEKTKKLHDLKIKNRIFNVRILQISQEKSQKPDKNRHENGKSTQEPVAFRLGLRFVLDCVLSSTAFCLFEDLLLRFAKDKLCQNQNCFAFCLQKCCGLILRFAIEDSCILLYKILRFVCATLHYDLLKIFIAFCLIGTAFCISLGLRFVKVLGIVHRCLLQDDILNGVHGSCVQAVEATHDSQAVPEHTTVETPMNMSPKNKAHILVEKEAIHQILTEIGDEIYSTVDACQTAQEMWEAIERLQRDLTMTTMQVNVQFLQQLQLEWSRFVTIVKQQHKLDEVSYHKLFDILKQYQNEVNELCAEKLARNADPLALVATAQADQDPYYQTSRSYRSQAPSSKPSIPSISHTSTRHKGKEIAKPITPPSEIASEEDIDPEQAQRDKDIPKNLALITKNFKKIYKPTTNNLRTSSNSKNKNVDTTPWEKVGSPIVQKSGIYCFNRKEYGHFAKECRKQKRVKDFAYHKEKMLLCKKAEQGVLLLAEQYDWLANTNEEVDEQELEAQYSYMAKIQETDQNDVESDDECVALATLIANLKINVDENKKIQKKLKKENTTLAQEQKECKTILAETSKSLRESISVRDICLVALQTKQTEFEKYKVFNDRTIDYANLNQEMHADLKYVEYIEKEIDKLESEKVEFSNMYDVILQECVSKDVMCSYLMSLSDLDALDEMQCLYLHKMKECDRLAQNLSKQTESVLQRFAKVEKHLISLEIALQKCKGQNIAISELNKLIKKIKGKSVDTKFDRPSVVRQPNAQRIPKPSVLGGLSKPITAQTLPQTARQAMSNTNVLKPGMYRIDSRQFKAAVQFVDKFLGTVRFGNDQFAPILGYVDLVQRNSTCFVRDLRGNDLLIGTRGYDLYTISLQESTSSTPLCLMAKALPTQAWLWHRRLSHLNFDYINLLSKKDIVIGLPKLKYIKDQLCSSCKLSKAKRSSFKSKAVPSSKGRLNLLHIDLCGPMRVVSINKKKHILVIVDDYSRYTWTLFLGSEDETPEVLKEFLTIIQRNLQAPVITVRTDKGTEFLNKTLNAFFKEEGSIKLLLLEHQNRTVLSKDETVLWKPPIKHLYIFGCICYITRDGENLDKIKEKGDPCILVGYSTQSKGYRVYNKRTRMIVESIHIRFDEIKEVSETSVANNTSGLIPQRQKASNYDNPDPSTSTPSTHTNLHANENNNDQAEEGEHLHDDEFTNPFCTPTKEEVESSSQNIDPEICMFALTVSTAEPKNIKEAMVDSAWIEAMQEELHQFDRLQNDEDQTMIHSKARLVAKGYAQEEGINFEESFTLVARLEAVWIFIAYAAHKSFPIHQMDVKTTFLNGPLKEEVYVAQLDGFVDPDHLEKDSSFELIAFSDVDHARCIDSRKSTSGGIQFLGDKLVSWMSKKHNCTTMSSAEAEYVALSASCAQVMWMRT</sequence>
<dbReference type="GO" id="GO:0003964">
    <property type="term" value="F:RNA-directed DNA polymerase activity"/>
    <property type="evidence" value="ECO:0007669"/>
    <property type="project" value="UniProtKB-KW"/>
</dbReference>
<keyword evidence="3" id="KW-0548">Nucleotidyltransferase</keyword>
<dbReference type="GO" id="GO:0016787">
    <property type="term" value="F:hydrolase activity"/>
    <property type="evidence" value="ECO:0007669"/>
    <property type="project" value="UniProtKB-KW"/>
</dbReference>
<dbReference type="Pfam" id="PF17917">
    <property type="entry name" value="RT_RNaseH"/>
    <property type="match status" value="1"/>
</dbReference>
<keyword evidence="7" id="KW-0695">RNA-directed DNA polymerase</keyword>
<feature type="compositionally biased region" description="Polar residues" evidence="9">
    <location>
        <begin position="2174"/>
        <end position="2185"/>
    </location>
</feature>
<dbReference type="GO" id="GO:0004519">
    <property type="term" value="F:endonuclease activity"/>
    <property type="evidence" value="ECO:0007669"/>
    <property type="project" value="UniProtKB-KW"/>
</dbReference>
<reference evidence="11" key="1">
    <citation type="journal article" date="2019" name="Sci. Rep.">
        <title>Draft genome of Tanacetum cinerariifolium, the natural source of mosquito coil.</title>
        <authorList>
            <person name="Yamashiro T."/>
            <person name="Shiraishi A."/>
            <person name="Satake H."/>
            <person name="Nakayama K."/>
        </authorList>
    </citation>
    <scope>NUCLEOTIDE SEQUENCE</scope>
</reference>
<feature type="domain" description="Integrase catalytic" evidence="10">
    <location>
        <begin position="1950"/>
        <end position="2047"/>
    </location>
</feature>
<dbReference type="Gene3D" id="3.10.10.10">
    <property type="entry name" value="HIV Type 1 Reverse Transcriptase, subunit A, domain 1"/>
    <property type="match status" value="1"/>
</dbReference>
<dbReference type="InterPro" id="IPR012337">
    <property type="entry name" value="RNaseH-like_sf"/>
</dbReference>
<evidence type="ECO:0000256" key="9">
    <source>
        <dbReference type="SAM" id="MobiDB-lite"/>
    </source>
</evidence>
<evidence type="ECO:0000256" key="2">
    <source>
        <dbReference type="ARBA" id="ARBA00022679"/>
    </source>
</evidence>
<organism evidence="11">
    <name type="scientific">Tanacetum cinerariifolium</name>
    <name type="common">Dalmatian daisy</name>
    <name type="synonym">Chrysanthemum cinerariifolium</name>
    <dbReference type="NCBI Taxonomy" id="118510"/>
    <lineage>
        <taxon>Eukaryota</taxon>
        <taxon>Viridiplantae</taxon>
        <taxon>Streptophyta</taxon>
        <taxon>Embryophyta</taxon>
        <taxon>Tracheophyta</taxon>
        <taxon>Spermatophyta</taxon>
        <taxon>Magnoliopsida</taxon>
        <taxon>eudicotyledons</taxon>
        <taxon>Gunneridae</taxon>
        <taxon>Pentapetalae</taxon>
        <taxon>asterids</taxon>
        <taxon>campanulids</taxon>
        <taxon>Asterales</taxon>
        <taxon>Asteraceae</taxon>
        <taxon>Asteroideae</taxon>
        <taxon>Anthemideae</taxon>
        <taxon>Anthemidinae</taxon>
        <taxon>Tanacetum</taxon>
    </lineage>
</organism>
<dbReference type="InterPro" id="IPR043502">
    <property type="entry name" value="DNA/RNA_pol_sf"/>
</dbReference>
<dbReference type="Pfam" id="PF25597">
    <property type="entry name" value="SH3_retrovirus"/>
    <property type="match status" value="1"/>
</dbReference>
<dbReference type="PANTHER" id="PTHR37984">
    <property type="entry name" value="PROTEIN CBG26694"/>
    <property type="match status" value="1"/>
</dbReference>
<evidence type="ECO:0000256" key="3">
    <source>
        <dbReference type="ARBA" id="ARBA00022695"/>
    </source>
</evidence>
<dbReference type="SUPFAM" id="SSF56672">
    <property type="entry name" value="DNA/RNA polymerases"/>
    <property type="match status" value="1"/>
</dbReference>
<feature type="compositionally biased region" description="Polar residues" evidence="9">
    <location>
        <begin position="1341"/>
        <end position="1352"/>
    </location>
</feature>
<evidence type="ECO:0000256" key="6">
    <source>
        <dbReference type="ARBA" id="ARBA00022801"/>
    </source>
</evidence>
<dbReference type="PANTHER" id="PTHR37984:SF5">
    <property type="entry name" value="PROTEIN NYNRIN-LIKE"/>
    <property type="match status" value="1"/>
</dbReference>
<feature type="region of interest" description="Disordered" evidence="9">
    <location>
        <begin position="1341"/>
        <end position="1401"/>
    </location>
</feature>
<keyword evidence="8" id="KW-0175">Coiled coil</keyword>
<dbReference type="InterPro" id="IPR043128">
    <property type="entry name" value="Rev_trsase/Diguanyl_cyclase"/>
</dbReference>
<feature type="coiled-coil region" evidence="8">
    <location>
        <begin position="1546"/>
        <end position="1583"/>
    </location>
</feature>
<dbReference type="PROSITE" id="PS50994">
    <property type="entry name" value="INTEGRASE"/>
    <property type="match status" value="2"/>
</dbReference>
<feature type="compositionally biased region" description="Polar residues" evidence="9">
    <location>
        <begin position="2146"/>
        <end position="2162"/>
    </location>
</feature>
<feature type="domain" description="Integrase catalytic" evidence="10">
    <location>
        <begin position="780"/>
        <end position="968"/>
    </location>
</feature>
<feature type="region of interest" description="Disordered" evidence="9">
    <location>
        <begin position="2146"/>
        <end position="2214"/>
    </location>
</feature>
<dbReference type="GO" id="GO:0015074">
    <property type="term" value="P:DNA integration"/>
    <property type="evidence" value="ECO:0007669"/>
    <property type="project" value="InterPro"/>
</dbReference>
<dbReference type="InterPro" id="IPR021109">
    <property type="entry name" value="Peptidase_aspartic_dom_sf"/>
</dbReference>
<dbReference type="EMBL" id="BKCJ010006944">
    <property type="protein sequence ID" value="GEU74737.1"/>
    <property type="molecule type" value="Genomic_DNA"/>
</dbReference>
<keyword evidence="4" id="KW-0540">Nuclease</keyword>
<dbReference type="InterPro" id="IPR025724">
    <property type="entry name" value="GAG-pre-integrase_dom"/>
</dbReference>
<accession>A0A6L2MN43</accession>
<dbReference type="CDD" id="cd00303">
    <property type="entry name" value="retropepsin_like"/>
    <property type="match status" value="1"/>
</dbReference>
<evidence type="ECO:0000313" key="11">
    <source>
        <dbReference type="EMBL" id="GEU74737.1"/>
    </source>
</evidence>
<dbReference type="InterPro" id="IPR013103">
    <property type="entry name" value="RVT_2"/>
</dbReference>
<dbReference type="InterPro" id="IPR050951">
    <property type="entry name" value="Retrovirus_Pol_polyprotein"/>
</dbReference>
<dbReference type="EC" id="2.7.7.49" evidence="1"/>
<proteinExistence type="predicted"/>
<dbReference type="InterPro" id="IPR041373">
    <property type="entry name" value="RT_RNaseH"/>
</dbReference>
<evidence type="ECO:0000256" key="5">
    <source>
        <dbReference type="ARBA" id="ARBA00022759"/>
    </source>
</evidence>
<dbReference type="Gene3D" id="3.30.420.10">
    <property type="entry name" value="Ribonuclease H-like superfamily/Ribonuclease H"/>
    <property type="match status" value="2"/>
</dbReference>
<dbReference type="CDD" id="cd09274">
    <property type="entry name" value="RNase_HI_RT_Ty3"/>
    <property type="match status" value="1"/>
</dbReference>
<evidence type="ECO:0000256" key="7">
    <source>
        <dbReference type="ARBA" id="ARBA00022918"/>
    </source>
</evidence>
<dbReference type="Gene3D" id="2.40.70.10">
    <property type="entry name" value="Acid Proteases"/>
    <property type="match status" value="1"/>
</dbReference>
<dbReference type="FunFam" id="3.30.70.270:FF:000020">
    <property type="entry name" value="Transposon Tf2-6 polyprotein-like Protein"/>
    <property type="match status" value="1"/>
</dbReference>
<evidence type="ECO:0000256" key="8">
    <source>
        <dbReference type="SAM" id="Coils"/>
    </source>
</evidence>
<protein>
    <recommendedName>
        <fullName evidence="1">RNA-directed DNA polymerase</fullName>
        <ecNumber evidence="1">2.7.7.49</ecNumber>
    </recommendedName>
</protein>
<dbReference type="InterPro" id="IPR001584">
    <property type="entry name" value="Integrase_cat-core"/>
</dbReference>
<dbReference type="InterPro" id="IPR057670">
    <property type="entry name" value="SH3_retrovirus"/>
</dbReference>
<dbReference type="Pfam" id="PF00665">
    <property type="entry name" value="rve"/>
    <property type="match status" value="2"/>
</dbReference>
<dbReference type="CDD" id="cd09272">
    <property type="entry name" value="RNase_HI_RT_Ty1"/>
    <property type="match status" value="1"/>
</dbReference>
<dbReference type="Gene3D" id="3.30.70.270">
    <property type="match status" value="1"/>
</dbReference>
<dbReference type="Pfam" id="PF13976">
    <property type="entry name" value="gag_pre-integrs"/>
    <property type="match status" value="1"/>
</dbReference>
<dbReference type="SUPFAM" id="SSF53098">
    <property type="entry name" value="Ribonuclease H-like"/>
    <property type="match status" value="2"/>
</dbReference>
<comment type="caution">
    <text evidence="11">The sequence shown here is derived from an EMBL/GenBank/DDBJ whole genome shotgun (WGS) entry which is preliminary data.</text>
</comment>
<dbReference type="GO" id="GO:0003676">
    <property type="term" value="F:nucleic acid binding"/>
    <property type="evidence" value="ECO:0007669"/>
    <property type="project" value="InterPro"/>
</dbReference>
<name>A0A6L2MN43_TANCI</name>
<dbReference type="InterPro" id="IPR036397">
    <property type="entry name" value="RNaseH_sf"/>
</dbReference>
<keyword evidence="6" id="KW-0378">Hydrolase</keyword>
<evidence type="ECO:0000256" key="4">
    <source>
        <dbReference type="ARBA" id="ARBA00022722"/>
    </source>
</evidence>